<dbReference type="SUPFAM" id="SSF53098">
    <property type="entry name" value="Ribonuclease H-like"/>
    <property type="match status" value="1"/>
</dbReference>
<evidence type="ECO:0000256" key="7">
    <source>
        <dbReference type="PROSITE-ProRule" id="PRU00027"/>
    </source>
</evidence>
<keyword evidence="2" id="KW-0479">Metal-binding</keyword>
<dbReference type="PANTHER" id="PTHR46951">
    <property type="entry name" value="BED-TYPE DOMAIN-CONTAINING PROTEIN"/>
    <property type="match status" value="1"/>
</dbReference>
<dbReference type="InterPro" id="IPR003656">
    <property type="entry name" value="Znf_BED"/>
</dbReference>
<evidence type="ECO:0000256" key="2">
    <source>
        <dbReference type="ARBA" id="ARBA00022723"/>
    </source>
</evidence>
<dbReference type="EMBL" id="OX465082">
    <property type="protein sequence ID" value="CAI9291168.1"/>
    <property type="molecule type" value="Genomic_DNA"/>
</dbReference>
<feature type="compositionally biased region" description="Basic and acidic residues" evidence="8">
    <location>
        <begin position="383"/>
        <end position="398"/>
    </location>
</feature>
<evidence type="ECO:0000256" key="8">
    <source>
        <dbReference type="SAM" id="MobiDB-lite"/>
    </source>
</evidence>
<sequence>MQLDMESREEQPSQAQSQAQSHSSVQSNVRTKMDIAWEHVTQVVDEKGKKAWICNFCQKVIGGGGINRVKKHLAGIKGEVVACPKVSLEVRFTMQGKLKETAQKEKEKRTTSVTILDDDEEMEEIKMSTAKKGKRKSTSNLQPFFTKGINDPSQPTIKSAMQSKAKIHDVDLAITMWFYDACIPMNACNSPFFQLMVDKIASIGYGYKAPNYHALRVNLLTDAKKSVSLIIDSLRSQWVDTGCTIISDAEGTFGRSGAIASRNLTRPDEWWKLFGGDISVLKKFAIRILSQTASSSGCERNWSVFERIHTKWRNRLEHQRLNDLVFVHYNLRLQNRLKVDMRSYDPVDYENIDKTRFWVVEEEREGELNYDDLENMLDEQEHEPDSESQGDHVDHEVDSEFQLLSDREINAYNTPISQDP</sequence>
<evidence type="ECO:0000256" key="6">
    <source>
        <dbReference type="ARBA" id="ARBA00023242"/>
    </source>
</evidence>
<keyword evidence="4" id="KW-0862">Zinc</keyword>
<dbReference type="GO" id="GO:0003677">
    <property type="term" value="F:DNA binding"/>
    <property type="evidence" value="ECO:0007669"/>
    <property type="project" value="UniProtKB-KW"/>
</dbReference>
<dbReference type="Pfam" id="PF02892">
    <property type="entry name" value="zf-BED"/>
    <property type="match status" value="1"/>
</dbReference>
<dbReference type="AlphaFoldDB" id="A0AA35ZFD7"/>
<comment type="subcellular location">
    <subcellularLocation>
        <location evidence="1">Nucleus</location>
    </subcellularLocation>
</comment>
<dbReference type="PANTHER" id="PTHR46951:SF2">
    <property type="entry name" value="BED-TYPE DOMAIN-CONTAINING PROTEIN"/>
    <property type="match status" value="1"/>
</dbReference>
<keyword evidence="11" id="KW-1185">Reference proteome</keyword>
<evidence type="ECO:0000259" key="9">
    <source>
        <dbReference type="PROSITE" id="PS50808"/>
    </source>
</evidence>
<protein>
    <recommendedName>
        <fullName evidence="9">BED-type domain-containing protein</fullName>
    </recommendedName>
</protein>
<keyword evidence="3 7" id="KW-0863">Zinc-finger</keyword>
<keyword evidence="6" id="KW-0539">Nucleus</keyword>
<dbReference type="PROSITE" id="PS50808">
    <property type="entry name" value="ZF_BED"/>
    <property type="match status" value="1"/>
</dbReference>
<reference evidence="10" key="1">
    <citation type="submission" date="2023-04" db="EMBL/GenBank/DDBJ databases">
        <authorList>
            <person name="Vijverberg K."/>
            <person name="Xiong W."/>
            <person name="Schranz E."/>
        </authorList>
    </citation>
    <scope>NUCLEOTIDE SEQUENCE</scope>
</reference>
<evidence type="ECO:0000256" key="1">
    <source>
        <dbReference type="ARBA" id="ARBA00004123"/>
    </source>
</evidence>
<proteinExistence type="predicted"/>
<organism evidence="10 11">
    <name type="scientific">Lactuca saligna</name>
    <name type="common">Willowleaf lettuce</name>
    <dbReference type="NCBI Taxonomy" id="75948"/>
    <lineage>
        <taxon>Eukaryota</taxon>
        <taxon>Viridiplantae</taxon>
        <taxon>Streptophyta</taxon>
        <taxon>Embryophyta</taxon>
        <taxon>Tracheophyta</taxon>
        <taxon>Spermatophyta</taxon>
        <taxon>Magnoliopsida</taxon>
        <taxon>eudicotyledons</taxon>
        <taxon>Gunneridae</taxon>
        <taxon>Pentapetalae</taxon>
        <taxon>asterids</taxon>
        <taxon>campanulids</taxon>
        <taxon>Asterales</taxon>
        <taxon>Asteraceae</taxon>
        <taxon>Cichorioideae</taxon>
        <taxon>Cichorieae</taxon>
        <taxon>Lactucinae</taxon>
        <taxon>Lactuca</taxon>
    </lineage>
</organism>
<dbReference type="Pfam" id="PF05699">
    <property type="entry name" value="Dimer_Tnp_hAT"/>
    <property type="match status" value="1"/>
</dbReference>
<dbReference type="GO" id="GO:0008270">
    <property type="term" value="F:zinc ion binding"/>
    <property type="evidence" value="ECO:0007669"/>
    <property type="project" value="UniProtKB-KW"/>
</dbReference>
<feature type="compositionally biased region" description="Acidic residues" evidence="8">
    <location>
        <begin position="370"/>
        <end position="382"/>
    </location>
</feature>
<evidence type="ECO:0000313" key="11">
    <source>
        <dbReference type="Proteomes" id="UP001177003"/>
    </source>
</evidence>
<gene>
    <name evidence="10" type="ORF">LSALG_LOCUS30323</name>
</gene>
<feature type="region of interest" description="Disordered" evidence="8">
    <location>
        <begin position="370"/>
        <end position="420"/>
    </location>
</feature>
<feature type="compositionally biased region" description="Low complexity" evidence="8">
    <location>
        <begin position="12"/>
        <end position="27"/>
    </location>
</feature>
<evidence type="ECO:0000256" key="4">
    <source>
        <dbReference type="ARBA" id="ARBA00022833"/>
    </source>
</evidence>
<dbReference type="Proteomes" id="UP001177003">
    <property type="component" value="Chromosome 6"/>
</dbReference>
<keyword evidence="5" id="KW-0238">DNA-binding</keyword>
<feature type="compositionally biased region" description="Polar residues" evidence="8">
    <location>
        <begin position="411"/>
        <end position="420"/>
    </location>
</feature>
<dbReference type="InterPro" id="IPR008906">
    <property type="entry name" value="HATC_C_dom"/>
</dbReference>
<evidence type="ECO:0000256" key="5">
    <source>
        <dbReference type="ARBA" id="ARBA00023125"/>
    </source>
</evidence>
<accession>A0AA35ZFD7</accession>
<feature type="domain" description="BED-type" evidence="9">
    <location>
        <begin position="31"/>
        <end position="90"/>
    </location>
</feature>
<dbReference type="GO" id="GO:0046983">
    <property type="term" value="F:protein dimerization activity"/>
    <property type="evidence" value="ECO:0007669"/>
    <property type="project" value="InterPro"/>
</dbReference>
<feature type="region of interest" description="Disordered" evidence="8">
    <location>
        <begin position="1"/>
        <end position="28"/>
    </location>
</feature>
<feature type="compositionally biased region" description="Basic and acidic residues" evidence="8">
    <location>
        <begin position="1"/>
        <end position="11"/>
    </location>
</feature>
<evidence type="ECO:0000313" key="10">
    <source>
        <dbReference type="EMBL" id="CAI9291168.1"/>
    </source>
</evidence>
<name>A0AA35ZFD7_LACSI</name>
<dbReference type="GO" id="GO:0005634">
    <property type="term" value="C:nucleus"/>
    <property type="evidence" value="ECO:0007669"/>
    <property type="project" value="UniProtKB-SubCell"/>
</dbReference>
<dbReference type="InterPro" id="IPR012337">
    <property type="entry name" value="RNaseH-like_sf"/>
</dbReference>
<evidence type="ECO:0000256" key="3">
    <source>
        <dbReference type="ARBA" id="ARBA00022771"/>
    </source>
</evidence>